<dbReference type="InterPro" id="IPR050508">
    <property type="entry name" value="Methyltransf_Superfamily"/>
</dbReference>
<dbReference type="EMBL" id="JAWDID010000016">
    <property type="protein sequence ID" value="MDU0340790.1"/>
    <property type="molecule type" value="Genomic_DNA"/>
</dbReference>
<keyword evidence="2" id="KW-0808">Transferase</keyword>
<evidence type="ECO:0000313" key="2">
    <source>
        <dbReference type="EMBL" id="MDU0340790.1"/>
    </source>
</evidence>
<organism evidence="2 3">
    <name type="scientific">Bosea rubneri</name>
    <dbReference type="NCBI Taxonomy" id="3075434"/>
    <lineage>
        <taxon>Bacteria</taxon>
        <taxon>Pseudomonadati</taxon>
        <taxon>Pseudomonadota</taxon>
        <taxon>Alphaproteobacteria</taxon>
        <taxon>Hyphomicrobiales</taxon>
        <taxon>Boseaceae</taxon>
        <taxon>Bosea</taxon>
    </lineage>
</organism>
<dbReference type="InterPro" id="IPR013216">
    <property type="entry name" value="Methyltransf_11"/>
</dbReference>
<dbReference type="EC" id="2.1.-.-" evidence="2"/>
<keyword evidence="2" id="KW-0489">Methyltransferase</keyword>
<dbReference type="Gene3D" id="3.40.50.150">
    <property type="entry name" value="Vaccinia Virus protein VP39"/>
    <property type="match status" value="1"/>
</dbReference>
<evidence type="ECO:0000313" key="3">
    <source>
        <dbReference type="Proteomes" id="UP001254257"/>
    </source>
</evidence>
<keyword evidence="3" id="KW-1185">Reference proteome</keyword>
<dbReference type="Pfam" id="PF08241">
    <property type="entry name" value="Methyltransf_11"/>
    <property type="match status" value="1"/>
</dbReference>
<dbReference type="GO" id="GO:0032259">
    <property type="term" value="P:methylation"/>
    <property type="evidence" value="ECO:0007669"/>
    <property type="project" value="UniProtKB-KW"/>
</dbReference>
<dbReference type="CDD" id="cd02440">
    <property type="entry name" value="AdoMet_MTases"/>
    <property type="match status" value="1"/>
</dbReference>
<gene>
    <name evidence="2" type="ORF">RKE40_12890</name>
</gene>
<dbReference type="GO" id="GO:0008168">
    <property type="term" value="F:methyltransferase activity"/>
    <property type="evidence" value="ECO:0007669"/>
    <property type="project" value="UniProtKB-KW"/>
</dbReference>
<dbReference type="InterPro" id="IPR029063">
    <property type="entry name" value="SAM-dependent_MTases_sf"/>
</dbReference>
<name>A0ABU3S7L8_9HYPH</name>
<feature type="domain" description="Methyltransferase type 11" evidence="1">
    <location>
        <begin position="52"/>
        <end position="150"/>
    </location>
</feature>
<reference evidence="2 3" key="1">
    <citation type="submission" date="2023-09" db="EMBL/GenBank/DDBJ databases">
        <title>Whole genome shotgun sequencing (WGS) of Bosea sp. ZW T0_25, isolated from stored onions (Allium cepa).</title>
        <authorList>
            <person name="Stoll D.A."/>
            <person name="Huch M."/>
        </authorList>
    </citation>
    <scope>NUCLEOTIDE SEQUENCE [LARGE SCALE GENOMIC DNA]</scope>
    <source>
        <strain evidence="2 3">ZW T0_25</strain>
    </source>
</reference>
<accession>A0ABU3S7L8</accession>
<dbReference type="RefSeq" id="WP_316018637.1">
    <property type="nucleotide sequence ID" value="NZ_JAWDID010000016.1"/>
</dbReference>
<comment type="caution">
    <text evidence="2">The sequence shown here is derived from an EMBL/GenBank/DDBJ whole genome shotgun (WGS) entry which is preliminary data.</text>
</comment>
<evidence type="ECO:0000259" key="1">
    <source>
        <dbReference type="Pfam" id="PF08241"/>
    </source>
</evidence>
<dbReference type="Proteomes" id="UP001254257">
    <property type="component" value="Unassembled WGS sequence"/>
</dbReference>
<protein>
    <submittedName>
        <fullName evidence="2">Class I SAM-dependent methyltransferase</fullName>
        <ecNumber evidence="2">2.1.-.-</ecNumber>
    </submittedName>
</protein>
<sequence length="265" mass="28346">MAVSATENASQYGDSRKLTARARLHTQYMVAEQSWFPWVAGHLPLARGQRVLDVGCGPGWFWADAAEQLPKGLDLTLADFSPGMVAEAQERCRTGAFAVLRAEQADAMALPFADDSFDTVVAMHMLYHLPDPACAIAEMHRVLKPGGHLAVTTNGIGNMRGFYALATTLGSSPVDPSALAFGYDDAEQLMSAQFGNVTMAQHPARLRVTDPEDVFLALTSYPPGDTAGLAELASLRHAIAEAFRRGGGVLEVEKQTGLFLSGKPA</sequence>
<dbReference type="PANTHER" id="PTHR42912">
    <property type="entry name" value="METHYLTRANSFERASE"/>
    <property type="match status" value="1"/>
</dbReference>
<proteinExistence type="predicted"/>
<dbReference type="PANTHER" id="PTHR42912:SF80">
    <property type="entry name" value="METHYLTRANSFERASE DOMAIN-CONTAINING PROTEIN"/>
    <property type="match status" value="1"/>
</dbReference>
<dbReference type="SUPFAM" id="SSF53335">
    <property type="entry name" value="S-adenosyl-L-methionine-dependent methyltransferases"/>
    <property type="match status" value="1"/>
</dbReference>